<dbReference type="Proteomes" id="UP000641206">
    <property type="component" value="Unassembled WGS sequence"/>
</dbReference>
<dbReference type="InterPro" id="IPR050712">
    <property type="entry name" value="NAD(P)H-dep_reductase"/>
</dbReference>
<dbReference type="RefSeq" id="WP_188734358.1">
    <property type="nucleotide sequence ID" value="NZ_BMLW01000005.1"/>
</dbReference>
<organism evidence="3 4">
    <name type="scientific">Oceanobacillus neutriphilus</name>
    <dbReference type="NCBI Taxonomy" id="531815"/>
    <lineage>
        <taxon>Bacteria</taxon>
        <taxon>Bacillati</taxon>
        <taxon>Bacillota</taxon>
        <taxon>Bacilli</taxon>
        <taxon>Bacillales</taxon>
        <taxon>Bacillaceae</taxon>
        <taxon>Oceanobacillus</taxon>
    </lineage>
</organism>
<protein>
    <submittedName>
        <fullName evidence="3">ACP phosphodiesterase</fullName>
    </submittedName>
</protein>
<evidence type="ECO:0000256" key="1">
    <source>
        <dbReference type="ARBA" id="ARBA00009428"/>
    </source>
</evidence>
<proteinExistence type="inferred from homology"/>
<gene>
    <name evidence="3" type="ORF">GCM10011346_20750</name>
</gene>
<reference evidence="4" key="1">
    <citation type="journal article" date="2019" name="Int. J. Syst. Evol. Microbiol.">
        <title>The Global Catalogue of Microorganisms (GCM) 10K type strain sequencing project: providing services to taxonomists for standard genome sequencing and annotation.</title>
        <authorList>
            <consortium name="The Broad Institute Genomics Platform"/>
            <consortium name="The Broad Institute Genome Sequencing Center for Infectious Disease"/>
            <person name="Wu L."/>
            <person name="Ma J."/>
        </authorList>
    </citation>
    <scope>NUCLEOTIDE SEQUENCE [LARGE SCALE GENOMIC DNA]</scope>
    <source>
        <strain evidence="4">CGMCC 1.7693</strain>
    </source>
</reference>
<accession>A0ABQ2NUJ9</accession>
<name>A0ABQ2NUJ9_9BACI</name>
<comment type="caution">
    <text evidence="3">The sequence shown here is derived from an EMBL/GenBank/DDBJ whole genome shotgun (WGS) entry which is preliminary data.</text>
</comment>
<dbReference type="PANTHER" id="PTHR30543">
    <property type="entry name" value="CHROMATE REDUCTASE"/>
    <property type="match status" value="1"/>
</dbReference>
<evidence type="ECO:0000313" key="3">
    <source>
        <dbReference type="EMBL" id="GGP10878.1"/>
    </source>
</evidence>
<dbReference type="PANTHER" id="PTHR30543:SF21">
    <property type="entry name" value="NAD(P)H-DEPENDENT FMN REDUCTASE LOT6"/>
    <property type="match status" value="1"/>
</dbReference>
<keyword evidence="4" id="KW-1185">Reference proteome</keyword>
<dbReference type="Gene3D" id="3.40.50.360">
    <property type="match status" value="1"/>
</dbReference>
<evidence type="ECO:0000313" key="4">
    <source>
        <dbReference type="Proteomes" id="UP000641206"/>
    </source>
</evidence>
<feature type="domain" description="NADPH-dependent FMN reductase-like" evidence="2">
    <location>
        <begin position="2"/>
        <end position="148"/>
    </location>
</feature>
<comment type="similarity">
    <text evidence="1">Belongs to the azoreductase type 2 family.</text>
</comment>
<evidence type="ECO:0000259" key="2">
    <source>
        <dbReference type="Pfam" id="PF03358"/>
    </source>
</evidence>
<dbReference type="Pfam" id="PF03358">
    <property type="entry name" value="FMN_red"/>
    <property type="match status" value="1"/>
</dbReference>
<sequence>MTKIAVLVGSLRKESFSKKIAKNVMSLFPNEFETEIIPIGDLPLYNQDFDDEGNPPQQWKVFREKMKEFDAVLFVTPEYNRSIPGVLKNAIDIGSRPKPDSVWNNKPAAIISNSPGNLSGFGANHHLRQSIMCLNMPVVQQPEAYLANVAALFDDDGKINNDGTVQFLQLLVDTFVKLITTCKAN</sequence>
<dbReference type="InterPro" id="IPR005025">
    <property type="entry name" value="FMN_Rdtase-like_dom"/>
</dbReference>
<dbReference type="EMBL" id="BMLW01000005">
    <property type="protein sequence ID" value="GGP10878.1"/>
    <property type="molecule type" value="Genomic_DNA"/>
</dbReference>
<dbReference type="InterPro" id="IPR029039">
    <property type="entry name" value="Flavoprotein-like_sf"/>
</dbReference>
<dbReference type="SUPFAM" id="SSF52218">
    <property type="entry name" value="Flavoproteins"/>
    <property type="match status" value="1"/>
</dbReference>